<feature type="transmembrane region" description="Helical" evidence="1">
    <location>
        <begin position="30"/>
        <end position="51"/>
    </location>
</feature>
<dbReference type="Proteomes" id="UP000182826">
    <property type="component" value="Unassembled WGS sequence"/>
</dbReference>
<organism evidence="2 3">
    <name type="scientific">Flavobacterium johnsoniae</name>
    <name type="common">Cytophaga johnsonae</name>
    <dbReference type="NCBI Taxonomy" id="986"/>
    <lineage>
        <taxon>Bacteria</taxon>
        <taxon>Pseudomonadati</taxon>
        <taxon>Bacteroidota</taxon>
        <taxon>Flavobacteriia</taxon>
        <taxon>Flavobacteriales</taxon>
        <taxon>Flavobacteriaceae</taxon>
        <taxon>Flavobacterium</taxon>
    </lineage>
</organism>
<keyword evidence="1" id="KW-1133">Transmembrane helix</keyword>
<evidence type="ECO:0000313" key="3">
    <source>
        <dbReference type="Proteomes" id="UP000182826"/>
    </source>
</evidence>
<comment type="caution">
    <text evidence="2">The sequence shown here is derived from an EMBL/GenBank/DDBJ whole genome shotgun (WGS) entry which is preliminary data.</text>
</comment>
<keyword evidence="1" id="KW-0812">Transmembrane</keyword>
<proteinExistence type="predicted"/>
<gene>
    <name evidence="2" type="ORF">BKM63_15670</name>
</gene>
<name>A0A1J7CHT0_FLAJO</name>
<reference evidence="2 3" key="1">
    <citation type="submission" date="2016-10" db="EMBL/GenBank/DDBJ databases">
        <title>Draft Genome Sequence of Rhizobacteria Flavobacterium johnsoniae CI04.</title>
        <authorList>
            <person name="Bravo J.I."/>
            <person name="Lozano G.L."/>
            <person name="Handelsman J."/>
        </authorList>
    </citation>
    <scope>NUCLEOTIDE SEQUENCE [LARGE SCALE GENOMIC DNA]</scope>
    <source>
        <strain evidence="2 3">CI04</strain>
    </source>
</reference>
<evidence type="ECO:0000313" key="2">
    <source>
        <dbReference type="EMBL" id="OIV41128.1"/>
    </source>
</evidence>
<dbReference type="EMBL" id="MLFK01000008">
    <property type="protein sequence ID" value="OIV41128.1"/>
    <property type="molecule type" value="Genomic_DNA"/>
</dbReference>
<keyword evidence="1" id="KW-0472">Membrane</keyword>
<sequence length="79" mass="9321">MNPIAFIFLDFDLNYNNKYTSSLNLKSGIFLSYIGRNSAIVLITAGIKLFYFMRVQKRENTDLFQLICYNLLNLHEKYI</sequence>
<protein>
    <submittedName>
        <fullName evidence="2">Uncharacterized protein</fullName>
    </submittedName>
</protein>
<accession>A0A1J7CHT0</accession>
<evidence type="ECO:0000256" key="1">
    <source>
        <dbReference type="SAM" id="Phobius"/>
    </source>
</evidence>
<keyword evidence="3" id="KW-1185">Reference proteome</keyword>
<dbReference type="AlphaFoldDB" id="A0A1J7CHT0"/>